<dbReference type="SUPFAM" id="SSF47005">
    <property type="entry name" value="Peripheral subunit-binding domain of 2-oxo acid dehydrogenase complex"/>
    <property type="match status" value="1"/>
</dbReference>
<dbReference type="PROSITE" id="PS51826">
    <property type="entry name" value="PSBD"/>
    <property type="match status" value="1"/>
</dbReference>
<gene>
    <name evidence="10" type="ORF">H4W26_001289</name>
</gene>
<feature type="compositionally biased region" description="Low complexity" evidence="7">
    <location>
        <begin position="85"/>
        <end position="109"/>
    </location>
</feature>
<keyword evidence="5 6" id="KW-0012">Acyltransferase</keyword>
<dbReference type="PROSITE" id="PS00189">
    <property type="entry name" value="LIPOYL"/>
    <property type="match status" value="1"/>
</dbReference>
<accession>A0ABR9J6A8</accession>
<dbReference type="Gene3D" id="2.40.50.100">
    <property type="match status" value="1"/>
</dbReference>
<dbReference type="Pfam" id="PF00364">
    <property type="entry name" value="Biotin_lipoyl"/>
    <property type="match status" value="1"/>
</dbReference>
<evidence type="ECO:0000256" key="5">
    <source>
        <dbReference type="ARBA" id="ARBA00023315"/>
    </source>
</evidence>
<dbReference type="Pfam" id="PF00198">
    <property type="entry name" value="2-oxoacid_dh"/>
    <property type="match status" value="1"/>
</dbReference>
<dbReference type="RefSeq" id="WP_192591276.1">
    <property type="nucleotide sequence ID" value="NZ_JADBEE010000001.1"/>
</dbReference>
<comment type="similarity">
    <text evidence="2 6">Belongs to the 2-oxoacid dehydrogenase family.</text>
</comment>
<evidence type="ECO:0000259" key="8">
    <source>
        <dbReference type="PROSITE" id="PS50968"/>
    </source>
</evidence>
<proteinExistence type="inferred from homology"/>
<evidence type="ECO:0000256" key="7">
    <source>
        <dbReference type="SAM" id="MobiDB-lite"/>
    </source>
</evidence>
<keyword evidence="4 6" id="KW-0450">Lipoyl</keyword>
<feature type="region of interest" description="Disordered" evidence="7">
    <location>
        <begin position="245"/>
        <end position="302"/>
    </location>
</feature>
<dbReference type="Gene3D" id="4.10.320.10">
    <property type="entry name" value="E3-binding domain"/>
    <property type="match status" value="1"/>
</dbReference>
<dbReference type="EMBL" id="JADBEE010000001">
    <property type="protein sequence ID" value="MBE1514534.1"/>
    <property type="molecule type" value="Genomic_DNA"/>
</dbReference>
<evidence type="ECO:0000313" key="11">
    <source>
        <dbReference type="Proteomes" id="UP000636579"/>
    </source>
</evidence>
<dbReference type="Proteomes" id="UP000636579">
    <property type="component" value="Unassembled WGS sequence"/>
</dbReference>
<dbReference type="GO" id="GO:0004742">
    <property type="term" value="F:dihydrolipoyllysine-residue acetyltransferase activity"/>
    <property type="evidence" value="ECO:0007669"/>
    <property type="project" value="UniProtKB-EC"/>
</dbReference>
<dbReference type="InterPro" id="IPR036625">
    <property type="entry name" value="E3-bd_dom_sf"/>
</dbReference>
<sequence>MTTFNLPDLGEGLTEATLLSWLVAEGETIVVDQPIAEVETAKSAIEVPSPYAGVVTTLHGAVGETMIVDQPLITVDDESGLEGVADSSGGAADSSDDASPTAAAEDAGALSYREEERAGTTPATGEVSDPEEEGSGNVLIGYGTSTSSNSRRRRRRNGASRQTPAGGGGQTAQAGGGETAQGGSGAASAAAPAPQQKAAQQKAPRVSSPLVRRLAREHSVPLGELSGSGPDGMILRADVRAAINASSEQETPAAQSRAAADQSQATETPAASSKAVASAEPATSSKSGPGSTTAAAPGGLEVRERVPMSGMRKAVATTLSRSRREIPEATVWQDVDMTEVLALRARLKEQAARDGGAAPSLLALLSRFVLAGLSRYPDLATRLEEREDGTQEIVHFDGVNLGFAAQTPAGLVVPVIRHAERLSARGLHTEIGRLVGEAREGSISGRELTGGTFTVNNYGVFGSDGATPIINHPEVGILGIGRILDRAWAVNGELAVRKVATLTIAFDHRVCDGGTAGGFLNFVATCLEDPSSALADL</sequence>
<dbReference type="InterPro" id="IPR050743">
    <property type="entry name" value="2-oxoacid_DH_E2_comp"/>
</dbReference>
<dbReference type="SUPFAM" id="SSF51230">
    <property type="entry name" value="Single hybrid motif"/>
    <property type="match status" value="1"/>
</dbReference>
<dbReference type="InterPro" id="IPR004167">
    <property type="entry name" value="PSBD"/>
</dbReference>
<dbReference type="PANTHER" id="PTHR43178:SF5">
    <property type="entry name" value="LIPOAMIDE ACYLTRANSFERASE COMPONENT OF BRANCHED-CHAIN ALPHA-KETO ACID DEHYDROGENASE COMPLEX, MITOCHONDRIAL"/>
    <property type="match status" value="1"/>
</dbReference>
<organism evidence="10 11">
    <name type="scientific">Nesterenkonia halotolerans</name>
    <dbReference type="NCBI Taxonomy" id="225325"/>
    <lineage>
        <taxon>Bacteria</taxon>
        <taxon>Bacillati</taxon>
        <taxon>Actinomycetota</taxon>
        <taxon>Actinomycetes</taxon>
        <taxon>Micrococcales</taxon>
        <taxon>Micrococcaceae</taxon>
        <taxon>Nesterenkonia</taxon>
    </lineage>
</organism>
<dbReference type="InterPro" id="IPR000089">
    <property type="entry name" value="Biotin_lipoyl"/>
</dbReference>
<dbReference type="PANTHER" id="PTHR43178">
    <property type="entry name" value="DIHYDROLIPOAMIDE ACETYLTRANSFERASE COMPONENT OF PYRUVATE DEHYDROGENASE COMPLEX"/>
    <property type="match status" value="1"/>
</dbReference>
<keyword evidence="3 6" id="KW-0808">Transferase</keyword>
<evidence type="ECO:0000313" key="10">
    <source>
        <dbReference type="EMBL" id="MBE1514534.1"/>
    </source>
</evidence>
<feature type="region of interest" description="Disordered" evidence="7">
    <location>
        <begin position="80"/>
        <end position="232"/>
    </location>
</feature>
<feature type="compositionally biased region" description="Low complexity" evidence="7">
    <location>
        <begin position="186"/>
        <end position="203"/>
    </location>
</feature>
<evidence type="ECO:0000256" key="2">
    <source>
        <dbReference type="ARBA" id="ARBA00007317"/>
    </source>
</evidence>
<name>A0ABR9J6A8_9MICC</name>
<feature type="domain" description="Peripheral subunit-binding (PSBD)" evidence="9">
    <location>
        <begin position="206"/>
        <end position="243"/>
    </location>
</feature>
<comment type="cofactor">
    <cofactor evidence="1 6">
        <name>(R)-lipoate</name>
        <dbReference type="ChEBI" id="CHEBI:83088"/>
    </cofactor>
</comment>
<dbReference type="InterPro" id="IPR003016">
    <property type="entry name" value="2-oxoA_DH_lipoyl-BS"/>
</dbReference>
<dbReference type="Gene3D" id="3.30.559.10">
    <property type="entry name" value="Chloramphenicol acetyltransferase-like domain"/>
    <property type="match status" value="1"/>
</dbReference>
<feature type="compositionally biased region" description="Low complexity" evidence="7">
    <location>
        <begin position="253"/>
        <end position="265"/>
    </location>
</feature>
<protein>
    <recommendedName>
        <fullName evidence="6">Dihydrolipoamide acetyltransferase component of pyruvate dehydrogenase complex</fullName>
        <ecNumber evidence="6">2.3.1.-</ecNumber>
    </recommendedName>
</protein>
<comment type="caution">
    <text evidence="10">The sequence shown here is derived from an EMBL/GenBank/DDBJ whole genome shotgun (WGS) entry which is preliminary data.</text>
</comment>
<evidence type="ECO:0000256" key="4">
    <source>
        <dbReference type="ARBA" id="ARBA00022823"/>
    </source>
</evidence>
<evidence type="ECO:0000256" key="6">
    <source>
        <dbReference type="RuleBase" id="RU003423"/>
    </source>
</evidence>
<reference evidence="10 11" key="1">
    <citation type="submission" date="2020-10" db="EMBL/GenBank/DDBJ databases">
        <title>Sequencing the genomes of 1000 actinobacteria strains.</title>
        <authorList>
            <person name="Klenk H.-P."/>
        </authorList>
    </citation>
    <scope>NUCLEOTIDE SEQUENCE [LARGE SCALE GENOMIC DNA]</scope>
    <source>
        <strain evidence="10 11">DSM 15474</strain>
    </source>
</reference>
<feature type="compositionally biased region" description="Low complexity" evidence="7">
    <location>
        <begin position="287"/>
        <end position="299"/>
    </location>
</feature>
<dbReference type="InterPro" id="IPR023213">
    <property type="entry name" value="CAT-like_dom_sf"/>
</dbReference>
<dbReference type="InterPro" id="IPR011053">
    <property type="entry name" value="Single_hybrid_motif"/>
</dbReference>
<dbReference type="InterPro" id="IPR001078">
    <property type="entry name" value="2-oxoacid_DH_actylTfrase"/>
</dbReference>
<feature type="domain" description="Lipoyl-binding" evidence="8">
    <location>
        <begin position="1"/>
        <end position="76"/>
    </location>
</feature>
<keyword evidence="11" id="KW-1185">Reference proteome</keyword>
<evidence type="ECO:0000256" key="3">
    <source>
        <dbReference type="ARBA" id="ARBA00022679"/>
    </source>
</evidence>
<dbReference type="SUPFAM" id="SSF52777">
    <property type="entry name" value="CoA-dependent acyltransferases"/>
    <property type="match status" value="1"/>
</dbReference>
<dbReference type="PROSITE" id="PS50968">
    <property type="entry name" value="BIOTINYL_LIPOYL"/>
    <property type="match status" value="1"/>
</dbReference>
<dbReference type="Pfam" id="PF02817">
    <property type="entry name" value="E3_binding"/>
    <property type="match status" value="1"/>
</dbReference>
<keyword evidence="10" id="KW-0670">Pyruvate</keyword>
<dbReference type="EC" id="2.3.1.-" evidence="6"/>
<dbReference type="CDD" id="cd06849">
    <property type="entry name" value="lipoyl_domain"/>
    <property type="match status" value="1"/>
</dbReference>
<feature type="compositionally biased region" description="Gly residues" evidence="7">
    <location>
        <begin position="165"/>
        <end position="185"/>
    </location>
</feature>
<evidence type="ECO:0000259" key="9">
    <source>
        <dbReference type="PROSITE" id="PS51826"/>
    </source>
</evidence>
<evidence type="ECO:0000256" key="1">
    <source>
        <dbReference type="ARBA" id="ARBA00001938"/>
    </source>
</evidence>